<feature type="transmembrane region" description="Helical" evidence="5">
    <location>
        <begin position="394"/>
        <end position="417"/>
    </location>
</feature>
<protein>
    <submittedName>
        <fullName evidence="7">MFS transporter</fullName>
    </submittedName>
</protein>
<dbReference type="PANTHER" id="PTHR11360:SF284">
    <property type="entry name" value="EG:103B4.3 PROTEIN-RELATED"/>
    <property type="match status" value="1"/>
</dbReference>
<dbReference type="InterPro" id="IPR011701">
    <property type="entry name" value="MFS"/>
</dbReference>
<proteinExistence type="predicted"/>
<keyword evidence="2 5" id="KW-0812">Transmembrane</keyword>
<feature type="transmembrane region" description="Helical" evidence="5">
    <location>
        <begin position="142"/>
        <end position="163"/>
    </location>
</feature>
<dbReference type="GO" id="GO:0022857">
    <property type="term" value="F:transmembrane transporter activity"/>
    <property type="evidence" value="ECO:0007669"/>
    <property type="project" value="InterPro"/>
</dbReference>
<gene>
    <name evidence="7" type="ORF">HF885_07770</name>
</gene>
<sequence>MAATTSEQRRNGGFHYAYLIVLSCIMITCLPCALALSCAGIFFTPVSEYLGVARAQFTLYFSILNIAMMLTLPVAGKVMGKSDLRVVLSASVALTGAGLVLMGRCGALWQFYLCGAVMGVGVEPLIYLAVPTLINAWCAKRVGFFMGLCMAFTGIGGVIFNPVGTALIQSGSEGWRLAYTVFGVITLVGTLPFTLFVVRSKPEDKGLLPLGAGEAADGSEPAAAAGGVSAAKAMHMPAFWALVVFCGIITLNQTIYQFLPSYAQSFSSSLPQVAAASGVVASAAMAGQAIGKVLLGIVNDRSLRAGVFVGMGCGVAGVLVMWLLPSSLALLLLGAFLFGIVYAQTVVQTPLLVRYAFGSADYPAIYSRVSMAGSLMSAVAAVFWSLVIDSAGGFPLMFVLGIVCMAICLASALFAIAHKARG</sequence>
<feature type="transmembrane region" description="Helical" evidence="5">
    <location>
        <begin position="175"/>
        <end position="198"/>
    </location>
</feature>
<organism evidence="7 8">
    <name type="scientific">Parafannyhessea umbonata</name>
    <dbReference type="NCBI Taxonomy" id="604330"/>
    <lineage>
        <taxon>Bacteria</taxon>
        <taxon>Bacillati</taxon>
        <taxon>Actinomycetota</taxon>
        <taxon>Coriobacteriia</taxon>
        <taxon>Coriobacteriales</taxon>
        <taxon>Atopobiaceae</taxon>
        <taxon>Parafannyhessea</taxon>
    </lineage>
</organism>
<dbReference type="InterPro" id="IPR020846">
    <property type="entry name" value="MFS_dom"/>
</dbReference>
<evidence type="ECO:0000256" key="3">
    <source>
        <dbReference type="ARBA" id="ARBA00022989"/>
    </source>
</evidence>
<dbReference type="AlphaFoldDB" id="A0A7X9TBB7"/>
<feature type="transmembrane region" description="Helical" evidence="5">
    <location>
        <begin position="109"/>
        <end position="130"/>
    </location>
</feature>
<evidence type="ECO:0000313" key="8">
    <source>
        <dbReference type="Proteomes" id="UP000565613"/>
    </source>
</evidence>
<feature type="transmembrane region" description="Helical" evidence="5">
    <location>
        <begin position="279"/>
        <end position="298"/>
    </location>
</feature>
<dbReference type="Pfam" id="PF07690">
    <property type="entry name" value="MFS_1"/>
    <property type="match status" value="1"/>
</dbReference>
<feature type="domain" description="Major facilitator superfamily (MFS) profile" evidence="6">
    <location>
        <begin position="17"/>
        <end position="419"/>
    </location>
</feature>
<dbReference type="EMBL" id="JABAGR010000007">
    <property type="protein sequence ID" value="NMF26326.1"/>
    <property type="molecule type" value="Genomic_DNA"/>
</dbReference>
<comment type="caution">
    <text evidence="7">The sequence shown here is derived from an EMBL/GenBank/DDBJ whole genome shotgun (WGS) entry which is preliminary data.</text>
</comment>
<feature type="transmembrane region" description="Helical" evidence="5">
    <location>
        <begin position="305"/>
        <end position="324"/>
    </location>
</feature>
<keyword evidence="4 5" id="KW-0472">Membrane</keyword>
<dbReference type="SUPFAM" id="SSF103473">
    <property type="entry name" value="MFS general substrate transporter"/>
    <property type="match status" value="1"/>
</dbReference>
<feature type="transmembrane region" description="Helical" evidence="5">
    <location>
        <begin position="239"/>
        <end position="259"/>
    </location>
</feature>
<reference evidence="7 8" key="1">
    <citation type="submission" date="2020-04" db="EMBL/GenBank/DDBJ databases">
        <authorList>
            <person name="Hitch T.C.A."/>
            <person name="Wylensek D."/>
            <person name="Clavel T."/>
        </authorList>
    </citation>
    <scope>NUCLEOTIDE SEQUENCE [LARGE SCALE GENOMIC DNA]</scope>
    <source>
        <strain evidence="7 8">105184</strain>
    </source>
</reference>
<evidence type="ECO:0000313" key="7">
    <source>
        <dbReference type="EMBL" id="NMF26326.1"/>
    </source>
</evidence>
<evidence type="ECO:0000259" key="6">
    <source>
        <dbReference type="PROSITE" id="PS50850"/>
    </source>
</evidence>
<feature type="transmembrane region" description="Helical" evidence="5">
    <location>
        <begin position="330"/>
        <end position="353"/>
    </location>
</feature>
<dbReference type="PANTHER" id="PTHR11360">
    <property type="entry name" value="MONOCARBOXYLATE TRANSPORTER"/>
    <property type="match status" value="1"/>
</dbReference>
<dbReference type="PROSITE" id="PS50850">
    <property type="entry name" value="MFS"/>
    <property type="match status" value="1"/>
</dbReference>
<feature type="transmembrane region" description="Helical" evidence="5">
    <location>
        <begin position="365"/>
        <end position="388"/>
    </location>
</feature>
<dbReference type="InterPro" id="IPR036259">
    <property type="entry name" value="MFS_trans_sf"/>
</dbReference>
<evidence type="ECO:0000256" key="1">
    <source>
        <dbReference type="ARBA" id="ARBA00004651"/>
    </source>
</evidence>
<dbReference type="InterPro" id="IPR050327">
    <property type="entry name" value="Proton-linked_MCT"/>
</dbReference>
<feature type="transmembrane region" description="Helical" evidence="5">
    <location>
        <begin position="16"/>
        <end position="43"/>
    </location>
</feature>
<comment type="subcellular location">
    <subcellularLocation>
        <location evidence="1">Cell membrane</location>
        <topology evidence="1">Multi-pass membrane protein</topology>
    </subcellularLocation>
</comment>
<evidence type="ECO:0000256" key="4">
    <source>
        <dbReference type="ARBA" id="ARBA00023136"/>
    </source>
</evidence>
<evidence type="ECO:0000256" key="2">
    <source>
        <dbReference type="ARBA" id="ARBA00022692"/>
    </source>
</evidence>
<accession>A0A7X9TBB7</accession>
<feature type="transmembrane region" description="Helical" evidence="5">
    <location>
        <begin position="86"/>
        <end position="103"/>
    </location>
</feature>
<dbReference type="Gene3D" id="1.20.1250.20">
    <property type="entry name" value="MFS general substrate transporter like domains"/>
    <property type="match status" value="2"/>
</dbReference>
<dbReference type="RefSeq" id="WP_170104374.1">
    <property type="nucleotide sequence ID" value="NZ_JABAGR010000007.1"/>
</dbReference>
<name>A0A7X9TBB7_9ACTN</name>
<feature type="transmembrane region" description="Helical" evidence="5">
    <location>
        <begin position="55"/>
        <end position="74"/>
    </location>
</feature>
<dbReference type="GO" id="GO:0005886">
    <property type="term" value="C:plasma membrane"/>
    <property type="evidence" value="ECO:0007669"/>
    <property type="project" value="UniProtKB-SubCell"/>
</dbReference>
<evidence type="ECO:0000256" key="5">
    <source>
        <dbReference type="SAM" id="Phobius"/>
    </source>
</evidence>
<keyword evidence="3 5" id="KW-1133">Transmembrane helix</keyword>
<dbReference type="Proteomes" id="UP000565613">
    <property type="component" value="Unassembled WGS sequence"/>
</dbReference>